<name>D0W3F6_NEICI</name>
<proteinExistence type="predicted"/>
<dbReference type="EMBL" id="ACDY02000006">
    <property type="protein sequence ID" value="EEZ71611.1"/>
    <property type="molecule type" value="Genomic_DNA"/>
</dbReference>
<gene>
    <name evidence="1" type="ORF">NEICINOT_04194</name>
</gene>
<dbReference type="STRING" id="546262.NEICINOT_04194"/>
<accession>D0W3F6</accession>
<organism evidence="1 2">
    <name type="scientific">Neisseria cinerea ATCC 14685</name>
    <dbReference type="NCBI Taxonomy" id="546262"/>
    <lineage>
        <taxon>Bacteria</taxon>
        <taxon>Pseudomonadati</taxon>
        <taxon>Pseudomonadota</taxon>
        <taxon>Betaproteobacteria</taxon>
        <taxon>Neisseriales</taxon>
        <taxon>Neisseriaceae</taxon>
        <taxon>Neisseria</taxon>
    </lineage>
</organism>
<evidence type="ECO:0000313" key="2">
    <source>
        <dbReference type="Proteomes" id="UP000003294"/>
    </source>
</evidence>
<dbReference type="AlphaFoldDB" id="D0W3F6"/>
<sequence length="45" mass="5244">MRSARSSGNQFQTALYFAFSGVSVYEIEFENGQESRVCRRVQPYF</sequence>
<evidence type="ECO:0000313" key="1">
    <source>
        <dbReference type="EMBL" id="EEZ71611.1"/>
    </source>
</evidence>
<reference evidence="1 2" key="1">
    <citation type="submission" date="2009-10" db="EMBL/GenBank/DDBJ databases">
        <authorList>
            <person name="Weinstock G."/>
            <person name="Sodergren E."/>
            <person name="Clifton S."/>
            <person name="Fulton L."/>
            <person name="Fulton B."/>
            <person name="Courtney L."/>
            <person name="Fronick C."/>
            <person name="Harrison M."/>
            <person name="Strong C."/>
            <person name="Farmer C."/>
            <person name="Delahaunty K."/>
            <person name="Markovic C."/>
            <person name="Hall O."/>
            <person name="Minx P."/>
            <person name="Tomlinson C."/>
            <person name="Mitreva M."/>
            <person name="Nelson J."/>
            <person name="Hou S."/>
            <person name="Wollam A."/>
            <person name="Pepin K.H."/>
            <person name="Johnson M."/>
            <person name="Bhonagiri V."/>
            <person name="Nash W.E."/>
            <person name="Warren W."/>
            <person name="Chinwalla A."/>
            <person name="Mardis E.R."/>
            <person name="Wilson R.K."/>
        </authorList>
    </citation>
    <scope>NUCLEOTIDE SEQUENCE [LARGE SCALE GENOMIC DNA]</scope>
    <source>
        <strain evidence="1 2">ATCC 14685</strain>
    </source>
</reference>
<comment type="caution">
    <text evidence="1">The sequence shown here is derived from an EMBL/GenBank/DDBJ whole genome shotgun (WGS) entry which is preliminary data.</text>
</comment>
<protein>
    <submittedName>
        <fullName evidence="1">Uncharacterized protein</fullName>
    </submittedName>
</protein>
<dbReference type="Proteomes" id="UP000003294">
    <property type="component" value="Unassembled WGS sequence"/>
</dbReference>